<comment type="subcellular location">
    <subcellularLocation>
        <location evidence="3">Cytoplasm</location>
    </subcellularLocation>
</comment>
<accession>S5LZT3</accession>
<dbReference type="STRING" id="1276220.STAIW_v1c05950"/>
<comment type="pathway">
    <text evidence="3">Cofactor biosynthesis; coenzyme A biosynthesis; CoA from (R)-pantothenate: step 5/5.</text>
</comment>
<dbReference type="HAMAP" id="MF_00376">
    <property type="entry name" value="Dephospho_CoA_kinase"/>
    <property type="match status" value="1"/>
</dbReference>
<dbReference type="OrthoDB" id="9812943at2"/>
<name>S5LZT3_9MOLU</name>
<evidence type="ECO:0000256" key="4">
    <source>
        <dbReference type="NCBIfam" id="TIGR00152"/>
    </source>
</evidence>
<dbReference type="NCBIfam" id="TIGR00152">
    <property type="entry name" value="dephospho-CoA kinase"/>
    <property type="match status" value="1"/>
</dbReference>
<proteinExistence type="inferred from homology"/>
<dbReference type="EMBL" id="CP005074">
    <property type="protein sequence ID" value="AGR41217.1"/>
    <property type="molecule type" value="Genomic_DNA"/>
</dbReference>
<dbReference type="SUPFAM" id="SSF52540">
    <property type="entry name" value="P-loop containing nucleoside triphosphate hydrolases"/>
    <property type="match status" value="1"/>
</dbReference>
<feature type="binding site" evidence="3">
    <location>
        <begin position="11"/>
        <end position="16"/>
    </location>
    <ligand>
        <name>ATP</name>
        <dbReference type="ChEBI" id="CHEBI:30616"/>
    </ligand>
</feature>
<organism evidence="5 6">
    <name type="scientific">Spiroplasma taiwanense CT-1</name>
    <dbReference type="NCBI Taxonomy" id="1276220"/>
    <lineage>
        <taxon>Bacteria</taxon>
        <taxon>Bacillati</taxon>
        <taxon>Mycoplasmatota</taxon>
        <taxon>Mollicutes</taxon>
        <taxon>Entomoplasmatales</taxon>
        <taxon>Spiroplasmataceae</taxon>
        <taxon>Spiroplasma</taxon>
    </lineage>
</organism>
<dbReference type="Proteomes" id="UP000014984">
    <property type="component" value="Chromosome"/>
</dbReference>
<dbReference type="UniPathway" id="UPA00241">
    <property type="reaction ID" value="UER00356"/>
</dbReference>
<comment type="similarity">
    <text evidence="3">Belongs to the CoaE family.</text>
</comment>
<keyword evidence="6" id="KW-1185">Reference proteome</keyword>
<dbReference type="Gene3D" id="3.40.50.300">
    <property type="entry name" value="P-loop containing nucleotide triphosphate hydrolases"/>
    <property type="match status" value="1"/>
</dbReference>
<dbReference type="PROSITE" id="PS51219">
    <property type="entry name" value="DPCK"/>
    <property type="match status" value="1"/>
</dbReference>
<dbReference type="RefSeq" id="WP_020834356.1">
    <property type="nucleotide sequence ID" value="NC_021846.1"/>
</dbReference>
<dbReference type="EC" id="2.7.1.24" evidence="3 4"/>
<keyword evidence="3" id="KW-0963">Cytoplasm</keyword>
<dbReference type="AlphaFoldDB" id="S5LZT3"/>
<dbReference type="Pfam" id="PF01121">
    <property type="entry name" value="CoaE"/>
    <property type="match status" value="1"/>
</dbReference>
<evidence type="ECO:0000313" key="6">
    <source>
        <dbReference type="Proteomes" id="UP000014984"/>
    </source>
</evidence>
<dbReference type="GO" id="GO:0005737">
    <property type="term" value="C:cytoplasm"/>
    <property type="evidence" value="ECO:0007669"/>
    <property type="project" value="UniProtKB-SubCell"/>
</dbReference>
<keyword evidence="2 3" id="KW-0067">ATP-binding</keyword>
<comment type="function">
    <text evidence="3">Catalyzes the phosphorylation of the 3'-hydroxyl group of dephosphocoenzyme A to form coenzyme A.</text>
</comment>
<keyword evidence="3" id="KW-0808">Transferase</keyword>
<dbReference type="HOGENOM" id="CLU_057180_2_1_14"/>
<dbReference type="KEGG" id="stai:STAIW_v1c05950"/>
<reference evidence="5 6" key="1">
    <citation type="journal article" date="2013" name="Genome Biol. Evol.">
        <title>Comparison of metabolic capacities and inference of gene content evolution in mosquito-associated Spiroplasma diminutum and S. taiwanense.</title>
        <authorList>
            <person name="Lo W.S."/>
            <person name="Ku C."/>
            <person name="Chen L.L."/>
            <person name="Chang T.H."/>
            <person name="Kuo C.H."/>
        </authorList>
    </citation>
    <scope>NUCLEOTIDE SEQUENCE [LARGE SCALE GENOMIC DNA]</scope>
    <source>
        <strain evidence="5">CT-1</strain>
    </source>
</reference>
<dbReference type="InterPro" id="IPR027417">
    <property type="entry name" value="P-loop_NTPase"/>
</dbReference>
<dbReference type="eggNOG" id="COG0237">
    <property type="taxonomic scope" value="Bacteria"/>
</dbReference>
<dbReference type="GO" id="GO:0015937">
    <property type="term" value="P:coenzyme A biosynthetic process"/>
    <property type="evidence" value="ECO:0007669"/>
    <property type="project" value="UniProtKB-UniRule"/>
</dbReference>
<gene>
    <name evidence="3 5" type="primary">coaE</name>
    <name evidence="5" type="ORF">STAIW_v1c05950</name>
</gene>
<evidence type="ECO:0000256" key="2">
    <source>
        <dbReference type="ARBA" id="ARBA00022840"/>
    </source>
</evidence>
<comment type="catalytic activity">
    <reaction evidence="3">
        <text>3'-dephospho-CoA + ATP = ADP + CoA + H(+)</text>
        <dbReference type="Rhea" id="RHEA:18245"/>
        <dbReference type="ChEBI" id="CHEBI:15378"/>
        <dbReference type="ChEBI" id="CHEBI:30616"/>
        <dbReference type="ChEBI" id="CHEBI:57287"/>
        <dbReference type="ChEBI" id="CHEBI:57328"/>
        <dbReference type="ChEBI" id="CHEBI:456216"/>
        <dbReference type="EC" id="2.7.1.24"/>
    </reaction>
</comment>
<keyword evidence="1 3" id="KW-0547">Nucleotide-binding</keyword>
<dbReference type="GO" id="GO:0005524">
    <property type="term" value="F:ATP binding"/>
    <property type="evidence" value="ECO:0007669"/>
    <property type="project" value="UniProtKB-UniRule"/>
</dbReference>
<evidence type="ECO:0000256" key="1">
    <source>
        <dbReference type="ARBA" id="ARBA00022741"/>
    </source>
</evidence>
<protein>
    <recommendedName>
        <fullName evidence="3 4">Dephospho-CoA kinase</fullName>
        <ecNumber evidence="3 4">2.7.1.24</ecNumber>
    </recommendedName>
    <alternativeName>
        <fullName evidence="3">Dephosphocoenzyme A kinase</fullName>
    </alternativeName>
</protein>
<dbReference type="PATRIC" id="fig|1276220.3.peg.606"/>
<dbReference type="InterPro" id="IPR001977">
    <property type="entry name" value="Depp_CoAkinase"/>
</dbReference>
<evidence type="ECO:0000256" key="3">
    <source>
        <dbReference type="HAMAP-Rule" id="MF_00376"/>
    </source>
</evidence>
<keyword evidence="3 5" id="KW-0418">Kinase</keyword>
<evidence type="ECO:0000313" key="5">
    <source>
        <dbReference type="EMBL" id="AGR41217.1"/>
    </source>
</evidence>
<keyword evidence="3" id="KW-0173">Coenzyme A biosynthesis</keyword>
<sequence>MIIIGVSGVIGSGKSTMLEHLNKMDGVKVIEADKISKLVLNDESIKEFLRDQISEVIENNEINRSLLRNKVFNDHELNEKFTSKMWPLISKEINNLISKLNLNYYKLVFVEAAVITGLQVKFDKTILLEKENNKRIKSVQFRDKRDHQEIESISKFQMEKIKNYKFDFILENNSNKEKFYKDIDNLINKIKK</sequence>
<dbReference type="GO" id="GO:0004140">
    <property type="term" value="F:dephospho-CoA kinase activity"/>
    <property type="evidence" value="ECO:0007669"/>
    <property type="project" value="UniProtKB-UniRule"/>
</dbReference>
<dbReference type="CDD" id="cd02022">
    <property type="entry name" value="DPCK"/>
    <property type="match status" value="1"/>
</dbReference>